<dbReference type="InterPro" id="IPR014710">
    <property type="entry name" value="RmlC-like_jellyroll"/>
</dbReference>
<sequence length="226" mass="26365">MKGFFLKYHKTPIIAMQGLTNNPQEHSTPEQAATLLYVFNSVYPISKNSQTFLIENTYPITVKKGKKLHKAGEICDMIYFVNKGAIRGYVKEEKKDITTWITVENELVASIHSFILQIPSFENMEAIEDSELLRMSHKDLHHLYDIEPQFNIMARRIYEKYYADAEIRALIARLSKAEKKYEYFLKTYSHLSTRIPLKYIASFLGINLETLSRVRGLIRNFTENKV</sequence>
<evidence type="ECO:0000313" key="2">
    <source>
        <dbReference type="EMBL" id="MCV9927862.1"/>
    </source>
</evidence>
<protein>
    <submittedName>
        <fullName evidence="2">Crp/Fnr family transcriptional regulator</fullName>
    </submittedName>
</protein>
<organism evidence="2 3">
    <name type="scientific">Flavobacterium shii</name>
    <dbReference type="NCBI Taxonomy" id="2987687"/>
    <lineage>
        <taxon>Bacteria</taxon>
        <taxon>Pseudomonadati</taxon>
        <taxon>Bacteroidota</taxon>
        <taxon>Flavobacteriia</taxon>
        <taxon>Flavobacteriales</taxon>
        <taxon>Flavobacteriaceae</taxon>
        <taxon>Flavobacterium</taxon>
    </lineage>
</organism>
<feature type="domain" description="Cyclic nucleotide-binding" evidence="1">
    <location>
        <begin position="61"/>
        <end position="145"/>
    </location>
</feature>
<dbReference type="AlphaFoldDB" id="A0A9X2ZDP5"/>
<gene>
    <name evidence="2" type="ORF">OIU83_09375</name>
</gene>
<keyword evidence="3" id="KW-1185">Reference proteome</keyword>
<evidence type="ECO:0000313" key="3">
    <source>
        <dbReference type="Proteomes" id="UP001151079"/>
    </source>
</evidence>
<reference evidence="2" key="1">
    <citation type="submission" date="2022-10" db="EMBL/GenBank/DDBJ databases">
        <title>Two novel species of Flavobacterium.</title>
        <authorList>
            <person name="Liu Q."/>
            <person name="Xin Y.-H."/>
        </authorList>
    </citation>
    <scope>NUCLEOTIDE SEQUENCE</scope>
    <source>
        <strain evidence="2">LS1R49</strain>
    </source>
</reference>
<dbReference type="InterPro" id="IPR000595">
    <property type="entry name" value="cNMP-bd_dom"/>
</dbReference>
<dbReference type="EMBL" id="JAOZEW010000008">
    <property type="protein sequence ID" value="MCV9927862.1"/>
    <property type="molecule type" value="Genomic_DNA"/>
</dbReference>
<name>A0A9X2ZDP5_9FLAO</name>
<proteinExistence type="predicted"/>
<comment type="caution">
    <text evidence="2">The sequence shown here is derived from an EMBL/GenBank/DDBJ whole genome shotgun (WGS) entry which is preliminary data.</text>
</comment>
<dbReference type="Pfam" id="PF00027">
    <property type="entry name" value="cNMP_binding"/>
    <property type="match status" value="1"/>
</dbReference>
<dbReference type="InterPro" id="IPR018490">
    <property type="entry name" value="cNMP-bd_dom_sf"/>
</dbReference>
<dbReference type="SUPFAM" id="SSF51206">
    <property type="entry name" value="cAMP-binding domain-like"/>
    <property type="match status" value="1"/>
</dbReference>
<dbReference type="CDD" id="cd00038">
    <property type="entry name" value="CAP_ED"/>
    <property type="match status" value="1"/>
</dbReference>
<accession>A0A9X2ZDP5</accession>
<dbReference type="Proteomes" id="UP001151079">
    <property type="component" value="Unassembled WGS sequence"/>
</dbReference>
<dbReference type="Gene3D" id="2.60.120.10">
    <property type="entry name" value="Jelly Rolls"/>
    <property type="match status" value="1"/>
</dbReference>
<dbReference type="RefSeq" id="WP_264205993.1">
    <property type="nucleotide sequence ID" value="NZ_JAOZEW010000008.1"/>
</dbReference>
<evidence type="ECO:0000259" key="1">
    <source>
        <dbReference type="Pfam" id="PF00027"/>
    </source>
</evidence>